<dbReference type="EMBL" id="FOLG01000009">
    <property type="protein sequence ID" value="SFC77552.1"/>
    <property type="molecule type" value="Genomic_DNA"/>
</dbReference>
<dbReference type="STRING" id="441112.SAMN04488094_10954"/>
<protein>
    <recommendedName>
        <fullName evidence="3">Helix-turn-helix domain-containing protein</fullName>
    </recommendedName>
</protein>
<sequence>MLTDRNFTLAEIAEVLGKNPQTLRTHINRGYATALHSGTGKATGKHARFSFHTVMEFAVAYHLEALGVRLESGFRYATGFAHVGHGAVPGLPGERAPGFPYHTKHGRTLVAVHGDRMAIALWDNGKTNPYVALRSQLGRPAAMIVFDATQVFFDVCKRLGVDAYDALNAEYREEAE</sequence>
<dbReference type="AlphaFoldDB" id="A0A1I1LYJ2"/>
<organism evidence="1 2">
    <name type="scientific">Tropicimonas isoalkanivorans</name>
    <dbReference type="NCBI Taxonomy" id="441112"/>
    <lineage>
        <taxon>Bacteria</taxon>
        <taxon>Pseudomonadati</taxon>
        <taxon>Pseudomonadota</taxon>
        <taxon>Alphaproteobacteria</taxon>
        <taxon>Rhodobacterales</taxon>
        <taxon>Roseobacteraceae</taxon>
        <taxon>Tropicimonas</taxon>
    </lineage>
</organism>
<evidence type="ECO:0000313" key="1">
    <source>
        <dbReference type="EMBL" id="SFC77552.1"/>
    </source>
</evidence>
<evidence type="ECO:0008006" key="3">
    <source>
        <dbReference type="Google" id="ProtNLM"/>
    </source>
</evidence>
<name>A0A1I1LYJ2_9RHOB</name>
<gene>
    <name evidence="1" type="ORF">SAMN04488094_10954</name>
</gene>
<reference evidence="1 2" key="1">
    <citation type="submission" date="2016-10" db="EMBL/GenBank/DDBJ databases">
        <authorList>
            <person name="de Groot N.N."/>
        </authorList>
    </citation>
    <scope>NUCLEOTIDE SEQUENCE [LARGE SCALE GENOMIC DNA]</scope>
    <source>
        <strain evidence="1 2">DSM 19548</strain>
    </source>
</reference>
<evidence type="ECO:0000313" key="2">
    <source>
        <dbReference type="Proteomes" id="UP000198728"/>
    </source>
</evidence>
<accession>A0A1I1LYJ2</accession>
<keyword evidence="2" id="KW-1185">Reference proteome</keyword>
<dbReference type="Proteomes" id="UP000198728">
    <property type="component" value="Unassembled WGS sequence"/>
</dbReference>
<dbReference type="OrthoDB" id="7872880at2"/>
<dbReference type="RefSeq" id="WP_093361437.1">
    <property type="nucleotide sequence ID" value="NZ_FOLG01000009.1"/>
</dbReference>
<proteinExistence type="predicted"/>